<dbReference type="Pfam" id="PF13432">
    <property type="entry name" value="TPR_16"/>
    <property type="match status" value="1"/>
</dbReference>
<dbReference type="InterPro" id="IPR007111">
    <property type="entry name" value="NACHT_NTPase"/>
</dbReference>
<feature type="region of interest" description="Disordered" evidence="2">
    <location>
        <begin position="366"/>
        <end position="444"/>
    </location>
</feature>
<feature type="repeat" description="TPR" evidence="1">
    <location>
        <begin position="1266"/>
        <end position="1299"/>
    </location>
</feature>
<evidence type="ECO:0000313" key="4">
    <source>
        <dbReference type="EMBL" id="KAJ3423528.1"/>
    </source>
</evidence>
<feature type="compositionally biased region" description="Basic residues" evidence="2">
    <location>
        <begin position="422"/>
        <end position="433"/>
    </location>
</feature>
<dbReference type="Pfam" id="PF13181">
    <property type="entry name" value="TPR_8"/>
    <property type="match status" value="1"/>
</dbReference>
<dbReference type="SMART" id="SM00028">
    <property type="entry name" value="TPR"/>
    <property type="match status" value="5"/>
</dbReference>
<evidence type="ECO:0000313" key="5">
    <source>
        <dbReference type="Proteomes" id="UP001146793"/>
    </source>
</evidence>
<dbReference type="Proteomes" id="UP001146793">
    <property type="component" value="Unassembled WGS sequence"/>
</dbReference>
<dbReference type="PANTHER" id="PTHR42264">
    <property type="entry name" value="EPHRIN_REC_LIKE DOMAIN-CONTAINING PROTEIN"/>
    <property type="match status" value="1"/>
</dbReference>
<dbReference type="Gene3D" id="3.40.50.300">
    <property type="entry name" value="P-loop containing nucleotide triphosphate hydrolases"/>
    <property type="match status" value="1"/>
</dbReference>
<dbReference type="SUPFAM" id="SSF52540">
    <property type="entry name" value="P-loop containing nucleoside triphosphate hydrolases"/>
    <property type="match status" value="1"/>
</dbReference>
<evidence type="ECO:0000256" key="2">
    <source>
        <dbReference type="SAM" id="MobiDB-lite"/>
    </source>
</evidence>
<sequence>MLFSNKSSKSDPELDHEQITNSRKEKEKVKENKNHKQLHPDNPTPAFRHELIEDLKMNDLVATKSRSFNKRSKKPTCLQSLLISKTKTNKQQKFVTQNSVSDSLLKKKYCLTSFKYHFPFNNERIYVKNKESNCYLPPISGKVIQHKITTNYKKEIMGIYEYYTNDQVNNKILFTLDRTQIQFFEHRSKGWGAFVMQNGNSSKTFSNKIKGLLNITQKNSESHYAELHKNIKENLTIIIRPHGLKGGEYWEKIIKLFETLIKQLRNNETSLKNIHNILIEILTSLEDDEIIIQKGPNIKNNIKNNLKLLDEWIEDEAPKKKKQMINPLMLEIKNKLNLEFEQLITTSTTSTCSSLSNENNEIEVCEKEKHTKENNLKHTLEKEQSKSKENTVEKKNEKEKNRNKMMNKNEEEYDNEDEEEKKKKKDRKKKKIIPNKSDKIHEKPNYKDEYDNVMFFIEGINESGEDVFSNGIEIKQELQNTKPKKILKNGIKNYQEGNFKSARKCFLAAIEKTEDNPNFQNNCYFLIAKTYFMQDKVKKVTKNFQLLRNTYQKLKIKKVKTINVELKSPKMSIKKLIQIGLYQKAIQVLRNLLKQKKRKREKKAKKNKNKNKNRNKKIKISEKEYKYYLFLGTVYSYQGEFVRALKYYDWIIKMKKKTNKSLNCRGEVYLEYMEKALQGNMRKDVSDTNLEIDDNKVSNNYNDLSQDLLEDDEKLTIQVSLIDVIDPIQCTRVNASGIGLNCMYNAFGEGLRDNILLGRIELSPKKHKVFLELFSTLNIEKKDLGSLKINNNKNKNNQEEQFKQVYTFFTKEYSQEKLGLILQKLVKEELPQNEKIKMKLFEKFKTLIFNKNPTSKVLHYHFGECKLIKMQLKKIHNSKTITDIIEMITNGDKTLDDFHGQKEFTTINEVINKMRQWWDEEGFCGYAKEILKVNIQGGVIQLDFLSDYFGICSVIKIRGSNSPCNTTYNFGVPMIFLEYDGFQYQYLRPIDWREQVNFNQMKKTSIMDKLSCLDPKVNFLYDLGDGLVKIMNKDTLSKSKYEVNINQLIFIEKGKQSILNHIILAGINRKFNKQRTLSRLLKYDNQFSILKSDNKHIFGIKIGNGHLYVLNFKPKIAEKEYFFKYIGILKDLDGNPLFPYFKYSITKIDEEGLTDKGTLSIQEDHKGKQKIKLNINAWETEIFINPLNVREFVGKNTQRATVTQQDSQESFFQEIAIKDFENALKKSKKDDKDYPKVQANLYYARGEYRDALDMIYNAIKRDRTQVNLYYWLGMILTKLGRFDEAIIYFELVSQISPEHRQAKCMLAFSREQTRISLGKLQRDFQQFSKQNIDSKRFTTKRSLIEAVELDSNDVLPEFKLINTFIKKYIPPMYVDSNFNDTQSYQKELDTYKDHISRKVDLEGWDKQSGLAIIIRTYFAILYGLSSKIPDFWGNEDLIGMPVKFEQSLFKELFFKIEMFNIFYTNTIEGKKKKIIESLRHLLKKNQKKKPKKDRLKEISVPSGWKNHALYISFIKYSPEYTTIRIDNLGKGAENHPCDESKKRYYPYFARIKGDKNLERYISDILTAKFYEYEEINGGEDQKCGKSMIYNTDLFERVITDFQRAREFKGILPYSPQVQGNCVVNSIAIGTGIRMGYENFSYLIKCEGLLVCDNIMAFMTKNTPSAYSLSESEVVKKELSKICEQLKCDLELEKYQDVIKNAKNVLKMRINDPKIAEICLLLAQAYLEREDFQNAKQILKKGFKYNESKWENRLLYVRVLIKLRKLEGAKKNFEMLRELNSNFKHLFDAALFAIIGNFIYKKFLFNENGNKTKMETTMESYKSESIKLLNTVVSTSFQKSGNFQGTKKEKIERISKKGAIMVFNILGNLDIALVDQDLRKEIINMMISQLLLLMKERESGVPRKELRDNFFQKLLCPNMSFVRLDLNWLRCIEQEIRRQLTPSVIVNKEESKQIEKISRPQKKKVFLPPIEWLEVSPIEEKISKQREMGLSEEFGNLKNKSQMYIPLRGRRTQNSKYTEDLCEKVEEFLVNKEKKVFLLLGGAGTGKSTFLEMLNLRLWGRYDSGNVESIIPVFVRLLMLRDPVHSIVEEVLHENWKLDKKEIQEMQKSKQLVFILDGYDEINDARNIIDKNKLLQDYSGSKVLITTRMEFLIKNYKLSFAPLNNGEYDERLLEEWYTAPFNPEQINEYLGYFIKNTDERDRRNWGVEKYHKYIKEIEGLSGLIETPYVLKVVTEVLPDIALKYIRGQEKDAYKRLKLTKNELYRTYIEKLFRRQITKLREESRLNKLLKNKIDPLELFWGYFLKLAKEMHMDQKTRVIYTTQSTNLLWKKKETNKWDQFFGDGESKMQKKMLEIARNGGLLKRIENHSGGIIYTWIHLTILEFLVVQVMNQEAENLSNEEDPDFERVYQNIKRSMNN</sequence>
<dbReference type="Pfam" id="PF05729">
    <property type="entry name" value="NACHT"/>
    <property type="match status" value="1"/>
</dbReference>
<feature type="region of interest" description="Disordered" evidence="2">
    <location>
        <begin position="1"/>
        <end position="46"/>
    </location>
</feature>
<dbReference type="EMBL" id="JANTQA010000076">
    <property type="protein sequence ID" value="KAJ3423528.1"/>
    <property type="molecule type" value="Genomic_DNA"/>
</dbReference>
<evidence type="ECO:0000259" key="3">
    <source>
        <dbReference type="Pfam" id="PF05729"/>
    </source>
</evidence>
<feature type="compositionally biased region" description="Basic and acidic residues" evidence="2">
    <location>
        <begin position="366"/>
        <end position="410"/>
    </location>
</feature>
<protein>
    <submittedName>
        <fullName evidence="4">Lipopolysaccharide assembly protein b</fullName>
    </submittedName>
</protein>
<accession>A0AAV7Y7U6</accession>
<feature type="domain" description="NACHT" evidence="3">
    <location>
        <begin position="2035"/>
        <end position="2147"/>
    </location>
</feature>
<feature type="region of interest" description="Disordered" evidence="2">
    <location>
        <begin position="595"/>
        <end position="616"/>
    </location>
</feature>
<keyword evidence="1" id="KW-0802">TPR repeat</keyword>
<gene>
    <name evidence="4" type="ORF">M0812_30059</name>
</gene>
<feature type="compositionally biased region" description="Basic and acidic residues" evidence="2">
    <location>
        <begin position="8"/>
        <end position="34"/>
    </location>
</feature>
<evidence type="ECO:0000256" key="1">
    <source>
        <dbReference type="PROSITE-ProRule" id="PRU00339"/>
    </source>
</evidence>
<dbReference type="Gene3D" id="1.25.40.10">
    <property type="entry name" value="Tetratricopeptide repeat domain"/>
    <property type="match status" value="3"/>
</dbReference>
<dbReference type="SUPFAM" id="SSF48452">
    <property type="entry name" value="TPR-like"/>
    <property type="match status" value="3"/>
</dbReference>
<proteinExistence type="predicted"/>
<organism evidence="4 5">
    <name type="scientific">Anaeramoeba flamelloides</name>
    <dbReference type="NCBI Taxonomy" id="1746091"/>
    <lineage>
        <taxon>Eukaryota</taxon>
        <taxon>Metamonada</taxon>
        <taxon>Anaeramoebidae</taxon>
        <taxon>Anaeramoeba</taxon>
    </lineage>
</organism>
<name>A0AAV7Y7U6_9EUKA</name>
<reference evidence="4" key="1">
    <citation type="submission" date="2022-08" db="EMBL/GenBank/DDBJ databases">
        <title>Novel sulphate-reducing endosymbionts in the free-living metamonad Anaeramoeba.</title>
        <authorList>
            <person name="Jerlstrom-Hultqvist J."/>
            <person name="Cepicka I."/>
            <person name="Gallot-Lavallee L."/>
            <person name="Salas-Leiva D."/>
            <person name="Curtis B.A."/>
            <person name="Zahonova K."/>
            <person name="Pipaliya S."/>
            <person name="Dacks J."/>
            <person name="Roger A.J."/>
        </authorList>
    </citation>
    <scope>NUCLEOTIDE SEQUENCE</scope>
    <source>
        <strain evidence="4">Busselton2</strain>
    </source>
</reference>
<comment type="caution">
    <text evidence="4">The sequence shown here is derived from an EMBL/GenBank/DDBJ whole genome shotgun (WGS) entry which is preliminary data.</text>
</comment>
<feature type="repeat" description="TPR" evidence="1">
    <location>
        <begin position="625"/>
        <end position="658"/>
    </location>
</feature>
<dbReference type="PROSITE" id="PS50005">
    <property type="entry name" value="TPR"/>
    <property type="match status" value="2"/>
</dbReference>
<dbReference type="InterPro" id="IPR011990">
    <property type="entry name" value="TPR-like_helical_dom_sf"/>
</dbReference>
<dbReference type="InterPro" id="IPR019734">
    <property type="entry name" value="TPR_rpt"/>
</dbReference>
<dbReference type="InterPro" id="IPR027417">
    <property type="entry name" value="P-loop_NTPase"/>
</dbReference>